<reference evidence="5" key="1">
    <citation type="submission" date="2018-05" db="EMBL/GenBank/DDBJ databases">
        <authorList>
            <person name="Lanie J.A."/>
            <person name="Ng W.-L."/>
            <person name="Kazmierczak K.M."/>
            <person name="Andrzejewski T.M."/>
            <person name="Davidsen T.M."/>
            <person name="Wayne K.J."/>
            <person name="Tettelin H."/>
            <person name="Glass J.I."/>
            <person name="Rusch D."/>
            <person name="Podicherti R."/>
            <person name="Tsui H.-C.T."/>
            <person name="Winkler M.E."/>
        </authorList>
    </citation>
    <scope>NUCLEOTIDE SEQUENCE</scope>
</reference>
<sequence>SILNKDSNSAKPLNFKKKKSIIDDIDINLITVNPYQPRSNFNEESLKELTASINNIGVIQPITVRKIKKNSYQLISGERRLKACKNLEFKNIPAYIRTANDQESLEMALIENIHRQDLDAIEIAISYKRLIDEINLTQEELSNKIGKDRTTITNYIRLLRLSPIIQSGIKDGFISMGHGRSIINIENKSDQIKVYEIIISKNLSVRNTEELVKNYKNDQVIKKSIDKPKYISDAITKLSEIFKTSVRVNVSRNNQGKIIIPFKSEAEFKKINKKLNDS</sequence>
<evidence type="ECO:0000313" key="5">
    <source>
        <dbReference type="EMBL" id="SVC31014.1"/>
    </source>
</evidence>
<dbReference type="GO" id="GO:0005694">
    <property type="term" value="C:chromosome"/>
    <property type="evidence" value="ECO:0007669"/>
    <property type="project" value="TreeGrafter"/>
</dbReference>
<accession>A0A382L207</accession>
<dbReference type="AlphaFoldDB" id="A0A382L207"/>
<name>A0A382L207_9ZZZZ</name>
<keyword evidence="2" id="KW-0159">Chromosome partition</keyword>
<dbReference type="FunFam" id="3.90.1530.30:FF:000001">
    <property type="entry name" value="Chromosome partitioning protein ParB"/>
    <property type="match status" value="1"/>
</dbReference>
<evidence type="ECO:0000259" key="4">
    <source>
        <dbReference type="SMART" id="SM00470"/>
    </source>
</evidence>
<dbReference type="Pfam" id="PF17762">
    <property type="entry name" value="HTH_ParB"/>
    <property type="match status" value="1"/>
</dbReference>
<dbReference type="GO" id="GO:0007059">
    <property type="term" value="P:chromosome segregation"/>
    <property type="evidence" value="ECO:0007669"/>
    <property type="project" value="UniProtKB-KW"/>
</dbReference>
<dbReference type="Gene3D" id="1.10.10.2830">
    <property type="match status" value="1"/>
</dbReference>
<protein>
    <recommendedName>
        <fullName evidence="4">ParB-like N-terminal domain-containing protein</fullName>
    </recommendedName>
</protein>
<dbReference type="InterPro" id="IPR004437">
    <property type="entry name" value="ParB/RepB/Spo0J"/>
</dbReference>
<feature type="non-terminal residue" evidence="5">
    <location>
        <position position="1"/>
    </location>
</feature>
<evidence type="ECO:0000256" key="2">
    <source>
        <dbReference type="ARBA" id="ARBA00022829"/>
    </source>
</evidence>
<dbReference type="GO" id="GO:0003677">
    <property type="term" value="F:DNA binding"/>
    <property type="evidence" value="ECO:0007669"/>
    <property type="project" value="UniProtKB-KW"/>
</dbReference>
<dbReference type="CDD" id="cd16393">
    <property type="entry name" value="SPO0J_N"/>
    <property type="match status" value="1"/>
</dbReference>
<evidence type="ECO:0000256" key="1">
    <source>
        <dbReference type="ARBA" id="ARBA00006295"/>
    </source>
</evidence>
<dbReference type="NCBIfam" id="TIGR00180">
    <property type="entry name" value="parB_part"/>
    <property type="match status" value="1"/>
</dbReference>
<dbReference type="InterPro" id="IPR041468">
    <property type="entry name" value="HTH_ParB/Spo0J"/>
</dbReference>
<proteinExistence type="inferred from homology"/>
<dbReference type="SMART" id="SM00470">
    <property type="entry name" value="ParB"/>
    <property type="match status" value="1"/>
</dbReference>
<feature type="domain" description="ParB-like N-terminal" evidence="4">
    <location>
        <begin position="23"/>
        <end position="113"/>
    </location>
</feature>
<dbReference type="EMBL" id="UINC01084400">
    <property type="protein sequence ID" value="SVC31014.1"/>
    <property type="molecule type" value="Genomic_DNA"/>
</dbReference>
<evidence type="ECO:0000256" key="3">
    <source>
        <dbReference type="ARBA" id="ARBA00023125"/>
    </source>
</evidence>
<dbReference type="SUPFAM" id="SSF110849">
    <property type="entry name" value="ParB/Sulfiredoxin"/>
    <property type="match status" value="1"/>
</dbReference>
<dbReference type="FunFam" id="1.10.10.2830:FF:000001">
    <property type="entry name" value="Chromosome partitioning protein ParB"/>
    <property type="match status" value="1"/>
</dbReference>
<dbReference type="InterPro" id="IPR036086">
    <property type="entry name" value="ParB/Sulfiredoxin_sf"/>
</dbReference>
<organism evidence="5">
    <name type="scientific">marine metagenome</name>
    <dbReference type="NCBI Taxonomy" id="408172"/>
    <lineage>
        <taxon>unclassified sequences</taxon>
        <taxon>metagenomes</taxon>
        <taxon>ecological metagenomes</taxon>
    </lineage>
</organism>
<keyword evidence="3" id="KW-0238">DNA-binding</keyword>
<dbReference type="Gene3D" id="3.90.1530.30">
    <property type="match status" value="1"/>
</dbReference>
<dbReference type="PANTHER" id="PTHR33375">
    <property type="entry name" value="CHROMOSOME-PARTITIONING PROTEIN PARB-RELATED"/>
    <property type="match status" value="1"/>
</dbReference>
<comment type="similarity">
    <text evidence="1">Belongs to the ParB family.</text>
</comment>
<dbReference type="InterPro" id="IPR050336">
    <property type="entry name" value="Chromosome_partition/occlusion"/>
</dbReference>
<dbReference type="Pfam" id="PF02195">
    <property type="entry name" value="ParB_N"/>
    <property type="match status" value="1"/>
</dbReference>
<dbReference type="InterPro" id="IPR003115">
    <property type="entry name" value="ParB_N"/>
</dbReference>
<dbReference type="PANTHER" id="PTHR33375:SF1">
    <property type="entry name" value="CHROMOSOME-PARTITIONING PROTEIN PARB-RELATED"/>
    <property type="match status" value="1"/>
</dbReference>
<gene>
    <name evidence="5" type="ORF">METZ01_LOCUS283868</name>
</gene>
<dbReference type="SUPFAM" id="SSF109709">
    <property type="entry name" value="KorB DNA-binding domain-like"/>
    <property type="match status" value="1"/>
</dbReference>